<accession>F4REN8</accession>
<dbReference type="RefSeq" id="XP_007407492.1">
    <property type="nucleotide sequence ID" value="XM_007407430.1"/>
</dbReference>
<feature type="region of interest" description="Disordered" evidence="1">
    <location>
        <begin position="48"/>
        <end position="116"/>
    </location>
</feature>
<dbReference type="EMBL" id="GL883098">
    <property type="protein sequence ID" value="EGG09132.1"/>
    <property type="molecule type" value="Genomic_DNA"/>
</dbReference>
<evidence type="ECO:0000313" key="2">
    <source>
        <dbReference type="EMBL" id="EGG09132.1"/>
    </source>
</evidence>
<evidence type="ECO:0000256" key="1">
    <source>
        <dbReference type="SAM" id="MobiDB-lite"/>
    </source>
</evidence>
<dbReference type="OrthoDB" id="2499505at2759"/>
<feature type="compositionally biased region" description="Polar residues" evidence="1">
    <location>
        <begin position="64"/>
        <end position="88"/>
    </location>
</feature>
<reference evidence="3" key="1">
    <citation type="journal article" date="2011" name="Proc. Natl. Acad. Sci. U.S.A.">
        <title>Obligate biotrophy features unraveled by the genomic analysis of rust fungi.</title>
        <authorList>
            <person name="Duplessis S."/>
            <person name="Cuomo C.A."/>
            <person name="Lin Y.-C."/>
            <person name="Aerts A."/>
            <person name="Tisserant E."/>
            <person name="Veneault-Fourrey C."/>
            <person name="Joly D.L."/>
            <person name="Hacquard S."/>
            <person name="Amselem J."/>
            <person name="Cantarel B.L."/>
            <person name="Chiu R."/>
            <person name="Coutinho P.M."/>
            <person name="Feau N."/>
            <person name="Field M."/>
            <person name="Frey P."/>
            <person name="Gelhaye E."/>
            <person name="Goldberg J."/>
            <person name="Grabherr M.G."/>
            <person name="Kodira C.D."/>
            <person name="Kohler A."/>
            <person name="Kuees U."/>
            <person name="Lindquist E.A."/>
            <person name="Lucas S.M."/>
            <person name="Mago R."/>
            <person name="Mauceli E."/>
            <person name="Morin E."/>
            <person name="Murat C."/>
            <person name="Pangilinan J.L."/>
            <person name="Park R."/>
            <person name="Pearson M."/>
            <person name="Quesneville H."/>
            <person name="Rouhier N."/>
            <person name="Sakthikumar S."/>
            <person name="Salamov A.A."/>
            <person name="Schmutz J."/>
            <person name="Selles B."/>
            <person name="Shapiro H."/>
            <person name="Tanguay P."/>
            <person name="Tuskan G.A."/>
            <person name="Henrissat B."/>
            <person name="Van de Peer Y."/>
            <person name="Rouze P."/>
            <person name="Ellis J.G."/>
            <person name="Dodds P.N."/>
            <person name="Schein J.E."/>
            <person name="Zhong S."/>
            <person name="Hamelin R.C."/>
            <person name="Grigoriev I.V."/>
            <person name="Szabo L.J."/>
            <person name="Martin F."/>
        </authorList>
    </citation>
    <scope>NUCLEOTIDE SEQUENCE [LARGE SCALE GENOMIC DNA]</scope>
    <source>
        <strain evidence="3">98AG31 / pathotype 3-4-7</strain>
    </source>
</reference>
<dbReference type="VEuPathDB" id="FungiDB:MELLADRAFT_71304"/>
<gene>
    <name evidence="2" type="ORF">MELLADRAFT_71304</name>
</gene>
<dbReference type="HOGENOM" id="CLU_1111831_0_0_1"/>
<proteinExistence type="predicted"/>
<sequence>MVWHCFFPKSSKYDTGSNLKWPKKKLTGSKSAMKKFENLKSLIGSPKDFMHYRSKGPEQPGMQPYTNSGSPRFSCIVVNTSRPQTPSRESARYTESPISFSGSDRPQPSPDKLASSQTVIKIKRKSVPVYSQLEIEQLETKKAEATRTTLAEVAEVAEVAETNEKSEVPLDARGRPLHCLGGEYMTQTAKLNWDEQMAAIANALKEGSDEPDFLKNL</sequence>
<dbReference type="Proteomes" id="UP000001072">
    <property type="component" value="Unassembled WGS sequence"/>
</dbReference>
<dbReference type="GeneID" id="18931787"/>
<evidence type="ECO:0000313" key="3">
    <source>
        <dbReference type="Proteomes" id="UP000001072"/>
    </source>
</evidence>
<dbReference type="AlphaFoldDB" id="F4REN8"/>
<feature type="compositionally biased region" description="Polar residues" evidence="1">
    <location>
        <begin position="96"/>
        <end position="106"/>
    </location>
</feature>
<organism evidence="3">
    <name type="scientific">Melampsora larici-populina (strain 98AG31 / pathotype 3-4-7)</name>
    <name type="common">Poplar leaf rust fungus</name>
    <dbReference type="NCBI Taxonomy" id="747676"/>
    <lineage>
        <taxon>Eukaryota</taxon>
        <taxon>Fungi</taxon>
        <taxon>Dikarya</taxon>
        <taxon>Basidiomycota</taxon>
        <taxon>Pucciniomycotina</taxon>
        <taxon>Pucciniomycetes</taxon>
        <taxon>Pucciniales</taxon>
        <taxon>Melampsoraceae</taxon>
        <taxon>Melampsora</taxon>
    </lineage>
</organism>
<dbReference type="InParanoid" id="F4REN8"/>
<protein>
    <submittedName>
        <fullName evidence="2">Uncharacterized protein</fullName>
    </submittedName>
</protein>
<dbReference type="KEGG" id="mlr:MELLADRAFT_71304"/>
<name>F4REN8_MELLP</name>
<keyword evidence="3" id="KW-1185">Reference proteome</keyword>